<dbReference type="AlphaFoldDB" id="A0A445D093"/>
<keyword evidence="1" id="KW-1133">Transmembrane helix</keyword>
<sequence length="91" mass="10471">MRKFSELNARRSGTYFCVDKGVTSVAIKRVRWESSVLRLALLPLNVVKHLIISLLLVLIRNSMALLSMILEGHCLRFPRIQELKMNTSFLN</sequence>
<keyword evidence="1" id="KW-0812">Transmembrane</keyword>
<dbReference type="EMBL" id="SDMP01000005">
    <property type="protein sequence ID" value="RYR56629.1"/>
    <property type="molecule type" value="Genomic_DNA"/>
</dbReference>
<keyword evidence="1" id="KW-0472">Membrane</keyword>
<reference evidence="2 3" key="1">
    <citation type="submission" date="2019-01" db="EMBL/GenBank/DDBJ databases">
        <title>Sequencing of cultivated peanut Arachis hypogaea provides insights into genome evolution and oil improvement.</title>
        <authorList>
            <person name="Chen X."/>
        </authorList>
    </citation>
    <scope>NUCLEOTIDE SEQUENCE [LARGE SCALE GENOMIC DNA]</scope>
    <source>
        <strain evidence="3">cv. Fuhuasheng</strain>
        <tissue evidence="2">Leaves</tissue>
    </source>
</reference>
<evidence type="ECO:0000313" key="3">
    <source>
        <dbReference type="Proteomes" id="UP000289738"/>
    </source>
</evidence>
<protein>
    <recommendedName>
        <fullName evidence="4">Ferredoxin-thioredoxin reductase catalytic chain, chloroplastic</fullName>
    </recommendedName>
</protein>
<dbReference type="Proteomes" id="UP000289738">
    <property type="component" value="Chromosome A05"/>
</dbReference>
<accession>A0A445D093</accession>
<organism evidence="2 3">
    <name type="scientific">Arachis hypogaea</name>
    <name type="common">Peanut</name>
    <dbReference type="NCBI Taxonomy" id="3818"/>
    <lineage>
        <taxon>Eukaryota</taxon>
        <taxon>Viridiplantae</taxon>
        <taxon>Streptophyta</taxon>
        <taxon>Embryophyta</taxon>
        <taxon>Tracheophyta</taxon>
        <taxon>Spermatophyta</taxon>
        <taxon>Magnoliopsida</taxon>
        <taxon>eudicotyledons</taxon>
        <taxon>Gunneridae</taxon>
        <taxon>Pentapetalae</taxon>
        <taxon>rosids</taxon>
        <taxon>fabids</taxon>
        <taxon>Fabales</taxon>
        <taxon>Fabaceae</taxon>
        <taxon>Papilionoideae</taxon>
        <taxon>50 kb inversion clade</taxon>
        <taxon>dalbergioids sensu lato</taxon>
        <taxon>Dalbergieae</taxon>
        <taxon>Pterocarpus clade</taxon>
        <taxon>Arachis</taxon>
    </lineage>
</organism>
<name>A0A445D093_ARAHY</name>
<keyword evidence="3" id="KW-1185">Reference proteome</keyword>
<evidence type="ECO:0000313" key="2">
    <source>
        <dbReference type="EMBL" id="RYR56629.1"/>
    </source>
</evidence>
<evidence type="ECO:0000256" key="1">
    <source>
        <dbReference type="SAM" id="Phobius"/>
    </source>
</evidence>
<feature type="transmembrane region" description="Helical" evidence="1">
    <location>
        <begin position="39"/>
        <end position="59"/>
    </location>
</feature>
<comment type="caution">
    <text evidence="2">The sequence shown here is derived from an EMBL/GenBank/DDBJ whole genome shotgun (WGS) entry which is preliminary data.</text>
</comment>
<evidence type="ECO:0008006" key="4">
    <source>
        <dbReference type="Google" id="ProtNLM"/>
    </source>
</evidence>
<proteinExistence type="predicted"/>
<gene>
    <name evidence="2" type="ORF">Ahy_A05g022317</name>
</gene>